<evidence type="ECO:0000313" key="7">
    <source>
        <dbReference type="EMBL" id="BCR92581.1"/>
    </source>
</evidence>
<comment type="cofactor">
    <cofactor evidence="1">
        <name>heme</name>
        <dbReference type="ChEBI" id="CHEBI:30413"/>
    </cofactor>
</comment>
<protein>
    <recommendedName>
        <fullName evidence="9">Cytochrome P450</fullName>
    </recommendedName>
</protein>
<keyword evidence="8" id="KW-1185">Reference proteome</keyword>
<evidence type="ECO:0000256" key="1">
    <source>
        <dbReference type="ARBA" id="ARBA00001971"/>
    </source>
</evidence>
<evidence type="ECO:0000256" key="3">
    <source>
        <dbReference type="ARBA" id="ARBA00022723"/>
    </source>
</evidence>
<accession>A0A7R7VXK7</accession>
<dbReference type="Pfam" id="PF00067">
    <property type="entry name" value="p450"/>
    <property type="match status" value="1"/>
</dbReference>
<dbReference type="InterPro" id="IPR050121">
    <property type="entry name" value="Cytochrome_P450_monoxygenase"/>
</dbReference>
<dbReference type="SUPFAM" id="SSF48264">
    <property type="entry name" value="Cytochrome P450"/>
    <property type="match status" value="1"/>
</dbReference>
<comment type="similarity">
    <text evidence="2">Belongs to the cytochrome P450 family.</text>
</comment>
<organism evidence="7 8">
    <name type="scientific">Aspergillus chevalieri</name>
    <name type="common">Eurotium chevalieri</name>
    <dbReference type="NCBI Taxonomy" id="182096"/>
    <lineage>
        <taxon>Eukaryota</taxon>
        <taxon>Fungi</taxon>
        <taxon>Dikarya</taxon>
        <taxon>Ascomycota</taxon>
        <taxon>Pezizomycotina</taxon>
        <taxon>Eurotiomycetes</taxon>
        <taxon>Eurotiomycetidae</taxon>
        <taxon>Eurotiales</taxon>
        <taxon>Aspergillaceae</taxon>
        <taxon>Aspergillus</taxon>
        <taxon>Aspergillus subgen. Aspergillus</taxon>
    </lineage>
</organism>
<dbReference type="Gene3D" id="1.10.630.10">
    <property type="entry name" value="Cytochrome P450"/>
    <property type="match status" value="1"/>
</dbReference>
<dbReference type="PANTHER" id="PTHR24305">
    <property type="entry name" value="CYTOCHROME P450"/>
    <property type="match status" value="1"/>
</dbReference>
<reference evidence="7" key="2">
    <citation type="submission" date="2021-02" db="EMBL/GenBank/DDBJ databases">
        <title>Aspergillus chevalieri M1 genome sequence.</title>
        <authorList>
            <person name="Kadooka C."/>
            <person name="Mori K."/>
            <person name="Futagami T."/>
        </authorList>
    </citation>
    <scope>NUCLEOTIDE SEQUENCE</scope>
    <source>
        <strain evidence="7">M1</strain>
    </source>
</reference>
<dbReference type="InterPro" id="IPR001128">
    <property type="entry name" value="Cyt_P450"/>
</dbReference>
<reference evidence="7" key="1">
    <citation type="submission" date="2021-01" db="EMBL/GenBank/DDBJ databases">
        <authorList>
            <consortium name="Aspergillus chevalieri M1 genome sequencing consortium"/>
            <person name="Kazuki M."/>
            <person name="Futagami T."/>
        </authorList>
    </citation>
    <scope>NUCLEOTIDE SEQUENCE</scope>
    <source>
        <strain evidence="7">M1</strain>
    </source>
</reference>
<dbReference type="KEGG" id="ache:ACHE_80481A"/>
<dbReference type="EMBL" id="AP024423">
    <property type="protein sequence ID" value="BCR92581.1"/>
    <property type="molecule type" value="Genomic_DNA"/>
</dbReference>
<name>A0A7R7VXK7_ASPCH</name>
<evidence type="ECO:0000313" key="8">
    <source>
        <dbReference type="Proteomes" id="UP000637239"/>
    </source>
</evidence>
<dbReference type="PANTHER" id="PTHR24305:SF187">
    <property type="entry name" value="P450, PUTATIVE (EUROFUNG)-RELATED"/>
    <property type="match status" value="1"/>
</dbReference>
<dbReference type="GO" id="GO:0005506">
    <property type="term" value="F:iron ion binding"/>
    <property type="evidence" value="ECO:0007669"/>
    <property type="project" value="InterPro"/>
</dbReference>
<keyword evidence="6" id="KW-0503">Monooxygenase</keyword>
<evidence type="ECO:0000256" key="6">
    <source>
        <dbReference type="ARBA" id="ARBA00023033"/>
    </source>
</evidence>
<dbReference type="GO" id="GO:0016705">
    <property type="term" value="F:oxidoreductase activity, acting on paired donors, with incorporation or reduction of molecular oxygen"/>
    <property type="evidence" value="ECO:0007669"/>
    <property type="project" value="InterPro"/>
</dbReference>
<proteinExistence type="inferred from homology"/>
<evidence type="ECO:0000256" key="2">
    <source>
        <dbReference type="ARBA" id="ARBA00010617"/>
    </source>
</evidence>
<dbReference type="GeneID" id="66986930"/>
<dbReference type="InterPro" id="IPR036396">
    <property type="entry name" value="Cyt_P450_sf"/>
</dbReference>
<dbReference type="RefSeq" id="XP_043141094.1">
    <property type="nucleotide sequence ID" value="XM_043283857.1"/>
</dbReference>
<evidence type="ECO:0008006" key="9">
    <source>
        <dbReference type="Google" id="ProtNLM"/>
    </source>
</evidence>
<dbReference type="Proteomes" id="UP000637239">
    <property type="component" value="Chromosome 8"/>
</dbReference>
<keyword evidence="5" id="KW-0408">Iron</keyword>
<keyword evidence="4" id="KW-0560">Oxidoreductase</keyword>
<dbReference type="GO" id="GO:0004497">
    <property type="term" value="F:monooxygenase activity"/>
    <property type="evidence" value="ECO:0007669"/>
    <property type="project" value="UniProtKB-KW"/>
</dbReference>
<evidence type="ECO:0000256" key="5">
    <source>
        <dbReference type="ARBA" id="ARBA00023004"/>
    </source>
</evidence>
<keyword evidence="3" id="KW-0479">Metal-binding</keyword>
<sequence>MARISNLFVTWLSARNLPLYEETQRLHEKYGDYVRLGSPSELSIVEPRAVRELYSSQAPVSKGPFYTMFEPPIALFTVRDKEVNSRRQKAWDPAFNSKSLSEYEPRVLTYTMQLMSAIEERIGQHMNVQEWFNYYSFDVMGDIRSAL</sequence>
<evidence type="ECO:0000256" key="4">
    <source>
        <dbReference type="ARBA" id="ARBA00023002"/>
    </source>
</evidence>
<dbReference type="AlphaFoldDB" id="A0A7R7VXK7"/>
<dbReference type="GO" id="GO:0020037">
    <property type="term" value="F:heme binding"/>
    <property type="evidence" value="ECO:0007669"/>
    <property type="project" value="InterPro"/>
</dbReference>
<gene>
    <name evidence="7" type="ORF">ACHE_80481A</name>
</gene>